<dbReference type="EMBL" id="JAMKOV010000007">
    <property type="protein sequence ID" value="KAI8038667.1"/>
    <property type="molecule type" value="Genomic_DNA"/>
</dbReference>
<protein>
    <submittedName>
        <fullName evidence="1">Uncharacterized protein</fullName>
    </submittedName>
</protein>
<accession>A0A9P9YKJ8</accession>
<proteinExistence type="predicted"/>
<organism evidence="1 2">
    <name type="scientific">Drosophila gunungcola</name>
    <name type="common">fruit fly</name>
    <dbReference type="NCBI Taxonomy" id="103775"/>
    <lineage>
        <taxon>Eukaryota</taxon>
        <taxon>Metazoa</taxon>
        <taxon>Ecdysozoa</taxon>
        <taxon>Arthropoda</taxon>
        <taxon>Hexapoda</taxon>
        <taxon>Insecta</taxon>
        <taxon>Pterygota</taxon>
        <taxon>Neoptera</taxon>
        <taxon>Endopterygota</taxon>
        <taxon>Diptera</taxon>
        <taxon>Brachycera</taxon>
        <taxon>Muscomorpha</taxon>
        <taxon>Ephydroidea</taxon>
        <taxon>Drosophilidae</taxon>
        <taxon>Drosophila</taxon>
        <taxon>Sophophora</taxon>
    </lineage>
</organism>
<gene>
    <name evidence="1" type="ORF">M5D96_008575</name>
</gene>
<dbReference type="Proteomes" id="UP001059596">
    <property type="component" value="Unassembled WGS sequence"/>
</dbReference>
<evidence type="ECO:0000313" key="1">
    <source>
        <dbReference type="EMBL" id="KAI8038667.1"/>
    </source>
</evidence>
<sequence>MFQNAVEWKKARESGQCKLNMDFEPNVLDCERTNMKRTKLATLMHWLKKLNECPPEPIHCDYMSECHKCTSIYSDINIGYTFIPYLPCATSKCKPISYNL</sequence>
<reference evidence="1" key="1">
    <citation type="journal article" date="2023" name="Genome Biol. Evol.">
        <title>Long-read-based Genome Assembly of Drosophila gunungcola Reveals Fewer Chemosensory Genes in Flower-breeding Species.</title>
        <authorList>
            <person name="Negi A."/>
            <person name="Liao B.Y."/>
            <person name="Yeh S.D."/>
        </authorList>
    </citation>
    <scope>NUCLEOTIDE SEQUENCE</scope>
    <source>
        <strain evidence="1">Sukarami</strain>
    </source>
</reference>
<keyword evidence="2" id="KW-1185">Reference proteome</keyword>
<evidence type="ECO:0000313" key="2">
    <source>
        <dbReference type="Proteomes" id="UP001059596"/>
    </source>
</evidence>
<name>A0A9P9YKJ8_9MUSC</name>
<dbReference type="AlphaFoldDB" id="A0A9P9YKJ8"/>
<comment type="caution">
    <text evidence="1">The sequence shown here is derived from an EMBL/GenBank/DDBJ whole genome shotgun (WGS) entry which is preliminary data.</text>
</comment>